<dbReference type="InterPro" id="IPR041680">
    <property type="entry name" value="PH_8"/>
</dbReference>
<feature type="compositionally biased region" description="Polar residues" evidence="10">
    <location>
        <begin position="277"/>
        <end position="288"/>
    </location>
</feature>
<dbReference type="Gene3D" id="3.30.70.3490">
    <property type="match status" value="1"/>
</dbReference>
<keyword evidence="4" id="KW-0963">Cytoplasm</keyword>
<evidence type="ECO:0000256" key="2">
    <source>
        <dbReference type="ARBA" id="ARBA00008842"/>
    </source>
</evidence>
<comment type="similarity">
    <text evidence="2 8">Belongs to the OSBP family.</text>
</comment>
<keyword evidence="13" id="KW-1185">Reference proteome</keyword>
<evidence type="ECO:0000259" key="11">
    <source>
        <dbReference type="PROSITE" id="PS50003"/>
    </source>
</evidence>
<keyword evidence="6 9" id="KW-0445">Lipid transport</keyword>
<name>A0ABP0EZN5_CLALP</name>
<evidence type="ECO:0000256" key="4">
    <source>
        <dbReference type="ARBA" id="ARBA00022490"/>
    </source>
</evidence>
<feature type="region of interest" description="Disordered" evidence="10">
    <location>
        <begin position="207"/>
        <end position="242"/>
    </location>
</feature>
<dbReference type="Pfam" id="PF01237">
    <property type="entry name" value="Oxysterol_BP"/>
    <property type="match status" value="1"/>
</dbReference>
<comment type="subcellular location">
    <subcellularLocation>
        <location evidence="1">Cytoplasm</location>
    </subcellularLocation>
</comment>
<proteinExistence type="inferred from homology"/>
<dbReference type="InterPro" id="IPR000648">
    <property type="entry name" value="Oxysterol-bd"/>
</dbReference>
<dbReference type="PROSITE" id="PS01013">
    <property type="entry name" value="OSBP"/>
    <property type="match status" value="1"/>
</dbReference>
<evidence type="ECO:0000313" key="12">
    <source>
        <dbReference type="EMBL" id="CAK8672926.1"/>
    </source>
</evidence>
<keyword evidence="7" id="KW-0446">Lipid-binding</keyword>
<feature type="region of interest" description="Disordered" evidence="10">
    <location>
        <begin position="268"/>
        <end position="288"/>
    </location>
</feature>
<evidence type="ECO:0000313" key="13">
    <source>
        <dbReference type="Proteomes" id="UP001642483"/>
    </source>
</evidence>
<dbReference type="InterPro" id="IPR018494">
    <property type="entry name" value="Oxysterol-bd_CS"/>
</dbReference>
<dbReference type="PANTHER" id="PTHR10972">
    <property type="entry name" value="OXYSTEROL-BINDING PROTEIN-RELATED"/>
    <property type="match status" value="1"/>
</dbReference>
<dbReference type="PANTHER" id="PTHR10972:SF203">
    <property type="entry name" value="OXYSTEROL-BINDING PROTEIN HOMOLOG 3"/>
    <property type="match status" value="1"/>
</dbReference>
<feature type="compositionally biased region" description="Acidic residues" evidence="10">
    <location>
        <begin position="462"/>
        <end position="480"/>
    </location>
</feature>
<dbReference type="PROSITE" id="PS50003">
    <property type="entry name" value="PH_DOMAIN"/>
    <property type="match status" value="1"/>
</dbReference>
<dbReference type="Gene3D" id="2.40.160.120">
    <property type="match status" value="1"/>
</dbReference>
<reference evidence="12 13" key="1">
    <citation type="submission" date="2024-02" db="EMBL/GenBank/DDBJ databases">
        <authorList>
            <person name="Daric V."/>
            <person name="Darras S."/>
        </authorList>
    </citation>
    <scope>NUCLEOTIDE SEQUENCE [LARGE SCALE GENOMIC DNA]</scope>
</reference>
<gene>
    <name evidence="12" type="ORF">CVLEPA_LOCUS2720</name>
</gene>
<evidence type="ECO:0000256" key="9">
    <source>
        <dbReference type="RuleBase" id="RU003845"/>
    </source>
</evidence>
<feature type="compositionally biased region" description="Low complexity" evidence="10">
    <location>
        <begin position="481"/>
        <end position="499"/>
    </location>
</feature>
<protein>
    <recommendedName>
        <fullName evidence="9">Oxysterol-binding protein</fullName>
    </recommendedName>
</protein>
<feature type="compositionally biased region" description="Basic residues" evidence="10">
    <location>
        <begin position="220"/>
        <end position="233"/>
    </location>
</feature>
<evidence type="ECO:0000256" key="10">
    <source>
        <dbReference type="SAM" id="MobiDB-lite"/>
    </source>
</evidence>
<dbReference type="SUPFAM" id="SSF144000">
    <property type="entry name" value="Oxysterol-binding protein-like"/>
    <property type="match status" value="1"/>
</dbReference>
<comment type="caution">
    <text evidence="12">The sequence shown here is derived from an EMBL/GenBank/DDBJ whole genome shotgun (WGS) entry which is preliminary data.</text>
</comment>
<sequence length="905" mass="102153">MSVFSQAVDAAKVAVAMASNAEAAGGRRSKPEKYEGYLLKKKKWPMKGWHRRYFFLDDGFLKYAKSPHGITKNKLHGMMDMGMSVMSTKKNALTIDLDTEDTIFHLKLKSSILFQHWVSKLRLHRDYRLYELKKDSTLTQSGGQGDSLHSPIIAVSDDDRIPSMKSNDQLQEACNHDLTQSQLDIAVLGNLVSDLQAVTTAMMMEMVAMPPPPSPSLSKKERKSKKVSKKKHSSSSVSVESGSQLSIEIPSLSIRDDVASTSYLLASNSIKPPASPLEQSQSLSRSNPDVSAVVAPIARPLNSEENWNNTSSVSVQSTPVRRNVTRHSTFSDTHSNRNSLHTRWSEMTEKQNKFLSTASRVHKTLSAIFESLKQFEEKQQKQPRINALKNSLYQLSSENQELRARLSRIHAESLLTELGGNAPGLKLKASSKPMLGQLSSESQLSITETASEMFYDAEEYMLSDEGSSSDEGSEMGEDEASSGLSDGTSSTSTQSCESTPPHPDLYPLIINFVAVLYEAEDVTSVDSTSDRRRNLPCHKPDTDISLWNILKKNIGKDLSKVAMPVTLNEPLNALQLLCEEVEYCNLLEQASNCLDPHERMVYVAAFAITAYGSTQTRAGQKPFNPILGETYECIRDDKRFRFVAEQVSHHPPISACHCDGDTFEYWQDLRFKNKFWGKSLEVFPIGSVHVRLKKHESEYKWRKVTSCVHNIMSGTRWIEHYGDMSITCGDDTCKVSFSKSGYWSSKNGEINGAVIDGDGVVRHKLHGKWFEGIYADIGGKNQCIWRPHRMPADYEKQYGFSQFAIELNELDVGSSELLPRTDSRFRPDQRCLENGDIPGAEQEKARVEQLQRDQKKRREQLNVKYEPLFFKRISSDEDCWIFKGDYWRLRQDPGFKNLNRIPKIW</sequence>
<organism evidence="12 13">
    <name type="scientific">Clavelina lepadiformis</name>
    <name type="common">Light-bulb sea squirt</name>
    <name type="synonym">Ascidia lepadiformis</name>
    <dbReference type="NCBI Taxonomy" id="159417"/>
    <lineage>
        <taxon>Eukaryota</taxon>
        <taxon>Metazoa</taxon>
        <taxon>Chordata</taxon>
        <taxon>Tunicata</taxon>
        <taxon>Ascidiacea</taxon>
        <taxon>Aplousobranchia</taxon>
        <taxon>Clavelinidae</taxon>
        <taxon>Clavelina</taxon>
    </lineage>
</organism>
<evidence type="ECO:0000256" key="7">
    <source>
        <dbReference type="ARBA" id="ARBA00023121"/>
    </source>
</evidence>
<evidence type="ECO:0000256" key="1">
    <source>
        <dbReference type="ARBA" id="ARBA00004496"/>
    </source>
</evidence>
<evidence type="ECO:0000256" key="8">
    <source>
        <dbReference type="RuleBase" id="RU003844"/>
    </source>
</evidence>
<feature type="region of interest" description="Disordered" evidence="10">
    <location>
        <begin position="462"/>
        <end position="501"/>
    </location>
</feature>
<dbReference type="EMBL" id="CAWYQH010000002">
    <property type="protein sequence ID" value="CAK8672926.1"/>
    <property type="molecule type" value="Genomic_DNA"/>
</dbReference>
<dbReference type="SMART" id="SM00233">
    <property type="entry name" value="PH"/>
    <property type="match status" value="1"/>
</dbReference>
<dbReference type="SUPFAM" id="SSF50729">
    <property type="entry name" value="PH domain-like"/>
    <property type="match status" value="1"/>
</dbReference>
<dbReference type="Gene3D" id="2.30.29.30">
    <property type="entry name" value="Pleckstrin-homology domain (PH domain)/Phosphotyrosine-binding domain (PTB)"/>
    <property type="match status" value="1"/>
</dbReference>
<keyword evidence="3 9" id="KW-0813">Transport</keyword>
<dbReference type="InterPro" id="IPR001849">
    <property type="entry name" value="PH_domain"/>
</dbReference>
<dbReference type="Pfam" id="PF15409">
    <property type="entry name" value="PH_8"/>
    <property type="match status" value="1"/>
</dbReference>
<dbReference type="InterPro" id="IPR037239">
    <property type="entry name" value="OSBP_sf"/>
</dbReference>
<evidence type="ECO:0000256" key="3">
    <source>
        <dbReference type="ARBA" id="ARBA00022448"/>
    </source>
</evidence>
<evidence type="ECO:0000256" key="5">
    <source>
        <dbReference type="ARBA" id="ARBA00022553"/>
    </source>
</evidence>
<dbReference type="InterPro" id="IPR011993">
    <property type="entry name" value="PH-like_dom_sf"/>
</dbReference>
<feature type="domain" description="PH" evidence="11">
    <location>
        <begin position="31"/>
        <end position="126"/>
    </location>
</feature>
<dbReference type="Proteomes" id="UP001642483">
    <property type="component" value="Unassembled WGS sequence"/>
</dbReference>
<evidence type="ECO:0000256" key="6">
    <source>
        <dbReference type="ARBA" id="ARBA00023055"/>
    </source>
</evidence>
<keyword evidence="5" id="KW-0597">Phosphoprotein</keyword>
<accession>A0ABP0EZN5</accession>